<dbReference type="InterPro" id="IPR006311">
    <property type="entry name" value="TAT_signal"/>
</dbReference>
<dbReference type="InterPro" id="IPR038765">
    <property type="entry name" value="Papain-like_cys_pep_sf"/>
</dbReference>
<dbReference type="AlphaFoldDB" id="A0A6G4U858"/>
<dbReference type="PROSITE" id="PS51318">
    <property type="entry name" value="TAT"/>
    <property type="match status" value="1"/>
</dbReference>
<dbReference type="Proteomes" id="UP000481583">
    <property type="component" value="Unassembled WGS sequence"/>
</dbReference>
<accession>A0A6G4U858</accession>
<dbReference type="PANTHER" id="PTHR47359">
    <property type="entry name" value="PEPTIDOGLYCAN DL-ENDOPEPTIDASE CWLO"/>
    <property type="match status" value="1"/>
</dbReference>
<evidence type="ECO:0000256" key="2">
    <source>
        <dbReference type="ARBA" id="ARBA00022670"/>
    </source>
</evidence>
<proteinExistence type="inferred from homology"/>
<feature type="signal peptide" evidence="6">
    <location>
        <begin position="1"/>
        <end position="39"/>
    </location>
</feature>
<gene>
    <name evidence="8" type="ORF">G5C51_31575</name>
</gene>
<comment type="similarity">
    <text evidence="1">Belongs to the peptidase C40 family.</text>
</comment>
<evidence type="ECO:0000256" key="3">
    <source>
        <dbReference type="ARBA" id="ARBA00022801"/>
    </source>
</evidence>
<keyword evidence="4" id="KW-0788">Thiol protease</keyword>
<sequence>MSSHRRPTPAGRVRTARVTVLTAAAATAAAALSGPQAGAAPKDERADAQTRVHELYAAAERATEKYNGARERTEKLREKAEQLQERAARGQQRVNGMRTALGEMAGAQYRAGGIDPSVSLFLSRDPEAYLTKAATIERISALQSGRLEKFARALSGLERQRVSATDTLEKLERSQRALNESRRLVKSKLAAAQRLLAATPRAARDADRDSGLGGTVSAAFKSLAPGSGRAALAVNAARRAVGTPYVWGHAGPGGFDCSGLTQWAYKEAGVAIPRTSQAQRTAGRQVPLGAARPGDLVVYRDDASHVGMYVGNGQVVHSPYPGARVRYDPVGMMPIASVTRP</sequence>
<keyword evidence="6" id="KW-0732">Signal</keyword>
<evidence type="ECO:0000313" key="8">
    <source>
        <dbReference type="EMBL" id="NGN68425.1"/>
    </source>
</evidence>
<dbReference type="InterPro" id="IPR051794">
    <property type="entry name" value="PG_Endopeptidase_C40"/>
</dbReference>
<dbReference type="EMBL" id="JAAKZV010000204">
    <property type="protein sequence ID" value="NGN68425.1"/>
    <property type="molecule type" value="Genomic_DNA"/>
</dbReference>
<keyword evidence="9" id="KW-1185">Reference proteome</keyword>
<feature type="chain" id="PRO_5026301964" description="NlpC/P60 domain-containing protein" evidence="6">
    <location>
        <begin position="40"/>
        <end position="341"/>
    </location>
</feature>
<dbReference type="RefSeq" id="WP_165242362.1">
    <property type="nucleotide sequence ID" value="NZ_JAAKZV010000204.1"/>
</dbReference>
<comment type="caution">
    <text evidence="8">The sequence shown here is derived from an EMBL/GenBank/DDBJ whole genome shotgun (WGS) entry which is preliminary data.</text>
</comment>
<evidence type="ECO:0000256" key="6">
    <source>
        <dbReference type="SAM" id="SignalP"/>
    </source>
</evidence>
<dbReference type="SUPFAM" id="SSF54001">
    <property type="entry name" value="Cysteine proteinases"/>
    <property type="match status" value="1"/>
</dbReference>
<dbReference type="GO" id="GO:0006508">
    <property type="term" value="P:proteolysis"/>
    <property type="evidence" value="ECO:0007669"/>
    <property type="project" value="UniProtKB-KW"/>
</dbReference>
<dbReference type="PROSITE" id="PS51935">
    <property type="entry name" value="NLPC_P60"/>
    <property type="match status" value="1"/>
</dbReference>
<reference evidence="8 9" key="1">
    <citation type="submission" date="2020-02" db="EMBL/GenBank/DDBJ databases">
        <title>Whole-genome analyses of novel actinobacteria.</title>
        <authorList>
            <person name="Sahin N."/>
        </authorList>
    </citation>
    <scope>NUCLEOTIDE SEQUENCE [LARGE SCALE GENOMIC DNA]</scope>
    <source>
        <strain evidence="8 9">A7024</strain>
    </source>
</reference>
<dbReference type="GO" id="GO:0008234">
    <property type="term" value="F:cysteine-type peptidase activity"/>
    <property type="evidence" value="ECO:0007669"/>
    <property type="project" value="UniProtKB-KW"/>
</dbReference>
<organism evidence="8 9">
    <name type="scientific">Streptomyces coryli</name>
    <dbReference type="NCBI Taxonomy" id="1128680"/>
    <lineage>
        <taxon>Bacteria</taxon>
        <taxon>Bacillati</taxon>
        <taxon>Actinomycetota</taxon>
        <taxon>Actinomycetes</taxon>
        <taxon>Kitasatosporales</taxon>
        <taxon>Streptomycetaceae</taxon>
        <taxon>Streptomyces</taxon>
    </lineage>
</organism>
<dbReference type="InterPro" id="IPR000064">
    <property type="entry name" value="NLP_P60_dom"/>
</dbReference>
<keyword evidence="2" id="KW-0645">Protease</keyword>
<protein>
    <recommendedName>
        <fullName evidence="7">NlpC/P60 domain-containing protein</fullName>
    </recommendedName>
</protein>
<dbReference type="Pfam" id="PF00877">
    <property type="entry name" value="NLPC_P60"/>
    <property type="match status" value="1"/>
</dbReference>
<evidence type="ECO:0000259" key="7">
    <source>
        <dbReference type="PROSITE" id="PS51935"/>
    </source>
</evidence>
<feature type="domain" description="NlpC/P60" evidence="7">
    <location>
        <begin position="227"/>
        <end position="341"/>
    </location>
</feature>
<keyword evidence="5" id="KW-0175">Coiled coil</keyword>
<name>A0A6G4U858_9ACTN</name>
<evidence type="ECO:0000313" key="9">
    <source>
        <dbReference type="Proteomes" id="UP000481583"/>
    </source>
</evidence>
<evidence type="ECO:0000256" key="4">
    <source>
        <dbReference type="ARBA" id="ARBA00022807"/>
    </source>
</evidence>
<evidence type="ECO:0000256" key="1">
    <source>
        <dbReference type="ARBA" id="ARBA00007074"/>
    </source>
</evidence>
<feature type="coiled-coil region" evidence="5">
    <location>
        <begin position="45"/>
        <end position="100"/>
    </location>
</feature>
<dbReference type="Gene3D" id="3.90.1720.10">
    <property type="entry name" value="endopeptidase domain like (from Nostoc punctiforme)"/>
    <property type="match status" value="1"/>
</dbReference>
<dbReference type="PANTHER" id="PTHR47359:SF3">
    <property type="entry name" value="NLP_P60 DOMAIN-CONTAINING PROTEIN-RELATED"/>
    <property type="match status" value="1"/>
</dbReference>
<keyword evidence="3" id="KW-0378">Hydrolase</keyword>
<evidence type="ECO:0000256" key="5">
    <source>
        <dbReference type="SAM" id="Coils"/>
    </source>
</evidence>